<evidence type="ECO:0000256" key="2">
    <source>
        <dbReference type="ARBA" id="ARBA00023136"/>
    </source>
</evidence>
<dbReference type="InterPro" id="IPR017687">
    <property type="entry name" value="BamB"/>
</dbReference>
<dbReference type="Gene3D" id="2.130.10.10">
    <property type="entry name" value="YVTN repeat-like/Quinoprotein amine dehydrogenase"/>
    <property type="match status" value="1"/>
</dbReference>
<keyword evidence="7" id="KW-1185">Reference proteome</keyword>
<comment type="function">
    <text evidence="4">Part of the outer membrane protein assembly complex, which is involved in assembly and insertion of beta-barrel proteins into the outer membrane.</text>
</comment>
<keyword evidence="3 4" id="KW-0998">Cell outer membrane</keyword>
<protein>
    <recommendedName>
        <fullName evidence="4">Outer membrane protein assembly factor BamB</fullName>
    </recommendedName>
</protein>
<comment type="caution">
    <text evidence="6">The sequence shown here is derived from an EMBL/GenBank/DDBJ whole genome shotgun (WGS) entry which is preliminary data.</text>
</comment>
<dbReference type="EMBL" id="JAXAFO010000004">
    <property type="protein sequence ID" value="MDX6848495.1"/>
    <property type="molecule type" value="Genomic_DNA"/>
</dbReference>
<comment type="subunit">
    <text evidence="4">Part of the Bam complex.</text>
</comment>
<dbReference type="Pfam" id="PF13360">
    <property type="entry name" value="PQQ_2"/>
    <property type="match status" value="1"/>
</dbReference>
<feature type="domain" description="Pyrrolo-quinoline quinone repeat" evidence="5">
    <location>
        <begin position="83"/>
        <end position="304"/>
    </location>
</feature>
<dbReference type="SUPFAM" id="SSF50998">
    <property type="entry name" value="Quinoprotein alcohol dehydrogenase-like"/>
    <property type="match status" value="1"/>
</dbReference>
<proteinExistence type="inferred from homology"/>
<evidence type="ECO:0000256" key="1">
    <source>
        <dbReference type="ARBA" id="ARBA00022729"/>
    </source>
</evidence>
<accession>A0ABU4RUD9</accession>
<dbReference type="HAMAP" id="MF_00923">
    <property type="entry name" value="OM_assembly_BamB"/>
    <property type="match status" value="1"/>
</dbReference>
<reference evidence="6 7" key="1">
    <citation type="submission" date="2023-11" db="EMBL/GenBank/DDBJ databases">
        <title>Gilvimarinus fulvus sp. nov., isolated from the surface of Kelp.</title>
        <authorList>
            <person name="Sun Y.Y."/>
            <person name="Gong Y."/>
            <person name="Du Z.J."/>
        </authorList>
    </citation>
    <scope>NUCLEOTIDE SEQUENCE [LARGE SCALE GENOMIC DNA]</scope>
    <source>
        <strain evidence="6 7">SDUM040013</strain>
    </source>
</reference>
<gene>
    <name evidence="4 6" type="primary">bamB</name>
    <name evidence="6" type="ORF">SCD92_03930</name>
</gene>
<name>A0ABU4RUD9_9GAMM</name>
<dbReference type="PANTHER" id="PTHR34512:SF30">
    <property type="entry name" value="OUTER MEMBRANE PROTEIN ASSEMBLY FACTOR BAMB"/>
    <property type="match status" value="1"/>
</dbReference>
<dbReference type="RefSeq" id="WP_302721337.1">
    <property type="nucleotide sequence ID" value="NZ_JAULRU010000264.1"/>
</dbReference>
<evidence type="ECO:0000313" key="7">
    <source>
        <dbReference type="Proteomes" id="UP001273505"/>
    </source>
</evidence>
<dbReference type="Proteomes" id="UP001273505">
    <property type="component" value="Unassembled WGS sequence"/>
</dbReference>
<dbReference type="InterPro" id="IPR002372">
    <property type="entry name" value="PQQ_rpt_dom"/>
</dbReference>
<evidence type="ECO:0000256" key="3">
    <source>
        <dbReference type="ARBA" id="ARBA00023237"/>
    </source>
</evidence>
<organism evidence="6 7">
    <name type="scientific">Gilvimarinus gilvus</name>
    <dbReference type="NCBI Taxonomy" id="3058038"/>
    <lineage>
        <taxon>Bacteria</taxon>
        <taxon>Pseudomonadati</taxon>
        <taxon>Pseudomonadota</taxon>
        <taxon>Gammaproteobacteria</taxon>
        <taxon>Cellvibrionales</taxon>
        <taxon>Cellvibrionaceae</taxon>
        <taxon>Gilvimarinus</taxon>
    </lineage>
</organism>
<keyword evidence="1 4" id="KW-0732">Signal</keyword>
<dbReference type="PROSITE" id="PS51257">
    <property type="entry name" value="PROKAR_LIPOPROTEIN"/>
    <property type="match status" value="1"/>
</dbReference>
<evidence type="ECO:0000313" key="6">
    <source>
        <dbReference type="EMBL" id="MDX6848495.1"/>
    </source>
</evidence>
<keyword evidence="2 4" id="KW-0472">Membrane</keyword>
<comment type="subcellular location">
    <subcellularLocation>
        <location evidence="4">Cell outer membrane</location>
        <topology evidence="4">Lipid-anchor</topology>
    </subcellularLocation>
</comment>
<dbReference type="PANTHER" id="PTHR34512">
    <property type="entry name" value="CELL SURFACE PROTEIN"/>
    <property type="match status" value="1"/>
</dbReference>
<dbReference type="InterPro" id="IPR018391">
    <property type="entry name" value="PQQ_b-propeller_rpt"/>
</dbReference>
<dbReference type="InterPro" id="IPR011047">
    <property type="entry name" value="Quinoprotein_ADH-like_sf"/>
</dbReference>
<dbReference type="InterPro" id="IPR015943">
    <property type="entry name" value="WD40/YVTN_repeat-like_dom_sf"/>
</dbReference>
<keyword evidence="4" id="KW-0449">Lipoprotein</keyword>
<keyword evidence="4" id="KW-0564">Palmitate</keyword>
<evidence type="ECO:0000259" key="5">
    <source>
        <dbReference type="Pfam" id="PF13360"/>
    </source>
</evidence>
<dbReference type="SMART" id="SM00564">
    <property type="entry name" value="PQQ"/>
    <property type="match status" value="7"/>
</dbReference>
<sequence length="379" mass="41043">MRLVPIVALAFVLSGCSLFGSKDGTEPMELVDFEPTIDVDRLWQRDVGAGQGAGFTTLTPAFAENLVYTVDYQGELTALDRMTGKVAWKRDLDEPIAGGVGLGADQLLLGSDEGEIVALTLDSGEELWRTPLSGEVTSVPAGNADVVAVQTLDGRLNVLNAESGELLWFYDNPPPKLTLRGRPTPVLTDSAVYAGFANGRLMAFNPQNGLILWEQRVGLPKGRSDLEKMVDIHATPLLQDGILYVGGFQSRLMAITRATGRPLWSADASIHQPVWMSAGELFVATEQSAVVAYNAASGAEIWKNEQMLRRQLIGPVVVGGYIAVADEEGYIHFMDRSDGSFVDRLRIDSSGTRAPMWSDGERLYVLANDGTFAAYTIDD</sequence>
<dbReference type="NCBIfam" id="TIGR03300">
    <property type="entry name" value="assembly_YfgL"/>
    <property type="match status" value="1"/>
</dbReference>
<evidence type="ECO:0000256" key="4">
    <source>
        <dbReference type="HAMAP-Rule" id="MF_00923"/>
    </source>
</evidence>
<comment type="similarity">
    <text evidence="4">Belongs to the BamB family.</text>
</comment>